<evidence type="ECO:0000256" key="1">
    <source>
        <dbReference type="ARBA" id="ARBA00022737"/>
    </source>
</evidence>
<dbReference type="InterPro" id="IPR012677">
    <property type="entry name" value="Nucleotide-bd_a/b_plait_sf"/>
</dbReference>
<evidence type="ECO:0000313" key="5">
    <source>
        <dbReference type="EMBL" id="KAK9228457.1"/>
    </source>
</evidence>
<feature type="domain" description="RRM" evidence="4">
    <location>
        <begin position="110"/>
        <end position="187"/>
    </location>
</feature>
<evidence type="ECO:0000259" key="4">
    <source>
        <dbReference type="PROSITE" id="PS50102"/>
    </source>
</evidence>
<dbReference type="InterPro" id="IPR035979">
    <property type="entry name" value="RBD_domain_sf"/>
</dbReference>
<keyword evidence="1" id="KW-0677">Repeat</keyword>
<dbReference type="SMART" id="SM00360">
    <property type="entry name" value="RRM"/>
    <property type="match status" value="2"/>
</dbReference>
<evidence type="ECO:0000256" key="3">
    <source>
        <dbReference type="PROSITE-ProRule" id="PRU00176"/>
    </source>
</evidence>
<dbReference type="PROSITE" id="PS50102">
    <property type="entry name" value="RRM"/>
    <property type="match status" value="2"/>
</dbReference>
<dbReference type="InterPro" id="IPR000504">
    <property type="entry name" value="RRM_dom"/>
</dbReference>
<dbReference type="AlphaFoldDB" id="A0AAP0MZM4"/>
<dbReference type="GO" id="GO:0003729">
    <property type="term" value="F:mRNA binding"/>
    <property type="evidence" value="ECO:0007669"/>
    <property type="project" value="TreeGrafter"/>
</dbReference>
<dbReference type="Proteomes" id="UP001428341">
    <property type="component" value="Unassembled WGS sequence"/>
</dbReference>
<dbReference type="GO" id="GO:0006417">
    <property type="term" value="P:regulation of translation"/>
    <property type="evidence" value="ECO:0007669"/>
    <property type="project" value="TreeGrafter"/>
</dbReference>
<gene>
    <name evidence="5" type="ORF">WN944_021408</name>
</gene>
<feature type="domain" description="RRM" evidence="4">
    <location>
        <begin position="7"/>
        <end position="84"/>
    </location>
</feature>
<dbReference type="Gene3D" id="3.30.70.330">
    <property type="match status" value="2"/>
</dbReference>
<dbReference type="PANTHER" id="PTHR48032:SF12">
    <property type="entry name" value="RRM DOMAIN-CONTAINING PROTEIN"/>
    <property type="match status" value="1"/>
</dbReference>
<sequence>MEPVSLRKLFVGGVSRETNEETLREYFSQYGTVEETLIIRSRLTGHGRGFGFVIFTKISMAEDALQHKHHVILGKEVEVKKAIPKGDKLEESNGHSGNCVGDDDTEINTKKIFVGGLPLDIKEEEFKSYFESFGTVTDAPVICDKETGRPRGFGFITFDSEDAANNVLQTRFHKLKYKMVEVKRSHPKDRIDKFMNCYDCNNSNFGFGFGGGFSYGYDGFFYFYPAFQIHQCYGSPSAGRGGLLVPANPVCPSYGLCMNGYCNGSFHQMAESTADGSNSTGDHASGLEAPATRKLSHIDDLSSLKVGAVTVEHQRAGVEFHDSTVLPSTKCKQTGTVSTHIIFSEFSVSSIGSFWPGLVLVQKPSHL</sequence>
<name>A0AAP0MZM4_9ROSI</name>
<accession>A0AAP0MZM4</accession>
<dbReference type="SUPFAM" id="SSF54928">
    <property type="entry name" value="RNA-binding domain, RBD"/>
    <property type="match status" value="2"/>
</dbReference>
<evidence type="ECO:0000256" key="2">
    <source>
        <dbReference type="ARBA" id="ARBA00022884"/>
    </source>
</evidence>
<evidence type="ECO:0000313" key="6">
    <source>
        <dbReference type="Proteomes" id="UP001428341"/>
    </source>
</evidence>
<keyword evidence="6" id="KW-1185">Reference proteome</keyword>
<dbReference type="Pfam" id="PF00076">
    <property type="entry name" value="RRM_1"/>
    <property type="match status" value="2"/>
</dbReference>
<comment type="caution">
    <text evidence="5">The sequence shown here is derived from an EMBL/GenBank/DDBJ whole genome shotgun (WGS) entry which is preliminary data.</text>
</comment>
<protein>
    <recommendedName>
        <fullName evidence="4">RRM domain-containing protein</fullName>
    </recommendedName>
</protein>
<proteinExistence type="predicted"/>
<dbReference type="PANTHER" id="PTHR48032">
    <property type="entry name" value="RNA-BINDING PROTEIN MUSASHI HOMOLOG RBP6"/>
    <property type="match status" value="1"/>
</dbReference>
<reference evidence="5 6" key="1">
    <citation type="submission" date="2024-05" db="EMBL/GenBank/DDBJ databases">
        <title>Haplotype-resolved chromosome-level genome assembly of Huyou (Citrus changshanensis).</title>
        <authorList>
            <person name="Miao C."/>
            <person name="Chen W."/>
            <person name="Wu Y."/>
            <person name="Wang L."/>
            <person name="Zhao S."/>
            <person name="Grierson D."/>
            <person name="Xu C."/>
            <person name="Chen K."/>
        </authorList>
    </citation>
    <scope>NUCLEOTIDE SEQUENCE [LARGE SCALE GENOMIC DNA]</scope>
    <source>
        <strain evidence="5">01-14</strain>
        <tissue evidence="5">Leaf</tissue>
    </source>
</reference>
<keyword evidence="2 3" id="KW-0694">RNA-binding</keyword>
<dbReference type="EMBL" id="JBCGBO010000001">
    <property type="protein sequence ID" value="KAK9228457.1"/>
    <property type="molecule type" value="Genomic_DNA"/>
</dbReference>
<organism evidence="5 6">
    <name type="scientific">Citrus x changshan-huyou</name>
    <dbReference type="NCBI Taxonomy" id="2935761"/>
    <lineage>
        <taxon>Eukaryota</taxon>
        <taxon>Viridiplantae</taxon>
        <taxon>Streptophyta</taxon>
        <taxon>Embryophyta</taxon>
        <taxon>Tracheophyta</taxon>
        <taxon>Spermatophyta</taxon>
        <taxon>Magnoliopsida</taxon>
        <taxon>eudicotyledons</taxon>
        <taxon>Gunneridae</taxon>
        <taxon>Pentapetalae</taxon>
        <taxon>rosids</taxon>
        <taxon>malvids</taxon>
        <taxon>Sapindales</taxon>
        <taxon>Rutaceae</taxon>
        <taxon>Aurantioideae</taxon>
        <taxon>Citrus</taxon>
    </lineage>
</organism>